<dbReference type="OrthoDB" id="8300278at2759"/>
<dbReference type="InterPro" id="IPR036986">
    <property type="entry name" value="S4_RNA-bd_sf"/>
</dbReference>
<accession>A0A8R1Y903</accession>
<dbReference type="Gene3D" id="3.30.365.10">
    <property type="entry name" value="Aldehyde oxidase/xanthine dehydrogenase, molybdopterin binding domain"/>
    <property type="match status" value="2"/>
</dbReference>
<keyword evidence="4" id="KW-0687">Ribonucleoprotein</keyword>
<dbReference type="Proteomes" id="UP000005239">
    <property type="component" value="Unassembled WGS sequence"/>
</dbReference>
<reference evidence="5" key="2">
    <citation type="submission" date="2022-06" db="UniProtKB">
        <authorList>
            <consortium name="EnsemblMetazoa"/>
        </authorList>
    </citation>
    <scope>IDENTIFICATION</scope>
    <source>
        <strain evidence="5">PS312</strain>
    </source>
</reference>
<evidence type="ECO:0000256" key="2">
    <source>
        <dbReference type="ARBA" id="ARBA00022884"/>
    </source>
</evidence>
<dbReference type="GO" id="GO:0005840">
    <property type="term" value="C:ribosome"/>
    <property type="evidence" value="ECO:0007669"/>
    <property type="project" value="UniProtKB-KW"/>
</dbReference>
<keyword evidence="2" id="KW-0694">RNA-binding</keyword>
<protein>
    <submittedName>
        <fullName evidence="5">Ald_Xan_dh_C2 domain-containing protein</fullName>
    </submittedName>
</protein>
<gene>
    <name evidence="5" type="primary">WBGene00094624</name>
</gene>
<keyword evidence="3" id="KW-0689">Ribosomal protein</keyword>
<dbReference type="PANTHER" id="PTHR11908">
    <property type="entry name" value="XANTHINE DEHYDROGENASE"/>
    <property type="match status" value="1"/>
</dbReference>
<dbReference type="InterPro" id="IPR016208">
    <property type="entry name" value="Ald_Oxase/xanthine_DH-like"/>
</dbReference>
<proteinExistence type="predicted"/>
<dbReference type="GO" id="GO:0019843">
    <property type="term" value="F:rRNA binding"/>
    <property type="evidence" value="ECO:0007669"/>
    <property type="project" value="UniProtKB-KW"/>
</dbReference>
<dbReference type="SUPFAM" id="SSF56003">
    <property type="entry name" value="Molybdenum cofactor-binding domain"/>
    <property type="match status" value="1"/>
</dbReference>
<dbReference type="InterPro" id="IPR046867">
    <property type="entry name" value="AldOxase/xan_DH_MoCoBD2"/>
</dbReference>
<dbReference type="InterPro" id="IPR018079">
    <property type="entry name" value="Ribosomal_uS4_CS"/>
</dbReference>
<dbReference type="GO" id="GO:0005506">
    <property type="term" value="F:iron ion binding"/>
    <property type="evidence" value="ECO:0007669"/>
    <property type="project" value="InterPro"/>
</dbReference>
<evidence type="ECO:0000256" key="3">
    <source>
        <dbReference type="ARBA" id="ARBA00022980"/>
    </source>
</evidence>
<evidence type="ECO:0000256" key="1">
    <source>
        <dbReference type="ARBA" id="ARBA00022730"/>
    </source>
</evidence>
<sequence length="402" mass="44849">MFSDFNKLQKDCEAFNNTWDPRRLFEGNALLRRLVRIGVFVEDRMKPDYVLGLRTEDYLERRLQSQVFKLGLAKSIHHARVLIRQKDIRFTTQLSSYQISLCMSHKKHRTGSGRNVFREGCPSPFGGGRPGRVKRRNAKRGGLNTKMIQIAAATLKVPFEKVLIIEMATDKTANTTESGTDICGHAVKKACEKLLAGIQPHMDQCNGDYTKARALMSAWMAKVPLQASEVVSIERKAHGLPDHDHPYFTSGAACVLVEVDCWTGEHKLTSVDIVMDVGDSINPAVDIGQIEGGFMQGYGLATSEELEYDNAGRITNGSISGYKIPTVHMVPKHFRVKLLENGRNYPGQIYRSKGIGEPPLLLATAVHSALRMAIDSYRGKFDFIRLDSPLTAKRILAACQEK</sequence>
<evidence type="ECO:0000313" key="6">
    <source>
        <dbReference type="Proteomes" id="UP000005239"/>
    </source>
</evidence>
<evidence type="ECO:0000313" key="5">
    <source>
        <dbReference type="EnsemblMetazoa" id="PPA05070.1"/>
    </source>
</evidence>
<dbReference type="EnsemblMetazoa" id="PPA05070.1">
    <property type="protein sequence ID" value="PPA05070.1"/>
    <property type="gene ID" value="WBGene00094624"/>
</dbReference>
<dbReference type="Pfam" id="PF20256">
    <property type="entry name" value="MoCoBD_2"/>
    <property type="match status" value="1"/>
</dbReference>
<keyword evidence="1" id="KW-0699">rRNA-binding</keyword>
<keyword evidence="6" id="KW-1185">Reference proteome</keyword>
<name>A0A2A6D3B8_PRIPA</name>
<evidence type="ECO:0000256" key="4">
    <source>
        <dbReference type="ARBA" id="ARBA00023274"/>
    </source>
</evidence>
<dbReference type="AlphaFoldDB" id="A0A2A6D3B8"/>
<dbReference type="Gene3D" id="3.10.290.10">
    <property type="entry name" value="RNA-binding S4 domain"/>
    <property type="match status" value="1"/>
</dbReference>
<dbReference type="InterPro" id="IPR037165">
    <property type="entry name" value="AldOxase/xan_DH_Mopterin-bd_sf"/>
</dbReference>
<reference evidence="6" key="1">
    <citation type="journal article" date="2008" name="Nat. Genet.">
        <title>The Pristionchus pacificus genome provides a unique perspective on nematode lifestyle and parasitism.</title>
        <authorList>
            <person name="Dieterich C."/>
            <person name="Clifton S.W."/>
            <person name="Schuster L.N."/>
            <person name="Chinwalla A."/>
            <person name="Delehaunty K."/>
            <person name="Dinkelacker I."/>
            <person name="Fulton L."/>
            <person name="Fulton R."/>
            <person name="Godfrey J."/>
            <person name="Minx P."/>
            <person name="Mitreva M."/>
            <person name="Roeseler W."/>
            <person name="Tian H."/>
            <person name="Witte H."/>
            <person name="Yang S.P."/>
            <person name="Wilson R.K."/>
            <person name="Sommer R.J."/>
        </authorList>
    </citation>
    <scope>NUCLEOTIDE SEQUENCE [LARGE SCALE GENOMIC DNA]</scope>
    <source>
        <strain evidence="6">PS312</strain>
    </source>
</reference>
<dbReference type="PANTHER" id="PTHR11908:SF139">
    <property type="entry name" value="XANTHINE DEHYDROGENASE-RELATED"/>
    <property type="match status" value="1"/>
</dbReference>
<dbReference type="SUPFAM" id="SSF55174">
    <property type="entry name" value="Alpha-L RNA-binding motif"/>
    <property type="match status" value="1"/>
</dbReference>
<dbReference type="GO" id="GO:0016491">
    <property type="term" value="F:oxidoreductase activity"/>
    <property type="evidence" value="ECO:0007669"/>
    <property type="project" value="InterPro"/>
</dbReference>
<dbReference type="PROSITE" id="PS00632">
    <property type="entry name" value="RIBOSOMAL_S4"/>
    <property type="match status" value="1"/>
</dbReference>
<dbReference type="GO" id="GO:1990904">
    <property type="term" value="C:ribonucleoprotein complex"/>
    <property type="evidence" value="ECO:0007669"/>
    <property type="project" value="UniProtKB-KW"/>
</dbReference>
<accession>A0A2A6D3B8</accession>
<organism evidence="5 6">
    <name type="scientific">Pristionchus pacificus</name>
    <name type="common">Parasitic nematode worm</name>
    <dbReference type="NCBI Taxonomy" id="54126"/>
    <lineage>
        <taxon>Eukaryota</taxon>
        <taxon>Metazoa</taxon>
        <taxon>Ecdysozoa</taxon>
        <taxon>Nematoda</taxon>
        <taxon>Chromadorea</taxon>
        <taxon>Rhabditida</taxon>
        <taxon>Rhabditina</taxon>
        <taxon>Diplogasteromorpha</taxon>
        <taxon>Diplogasteroidea</taxon>
        <taxon>Neodiplogasteridae</taxon>
        <taxon>Pristionchus</taxon>
    </lineage>
</organism>